<dbReference type="GO" id="GO:0004035">
    <property type="term" value="F:alkaline phosphatase activity"/>
    <property type="evidence" value="ECO:0007669"/>
    <property type="project" value="UniProtKB-EC"/>
</dbReference>
<sequence length="554" mass="62166">MKKIILLLSLLVLYSNFFLAQTYNSKPYRKQVRPTKNVILMIPDGTSIGVVSAARWYQIFNNLGGENLAIDAYICGTVKTFSSNAPIGDSAPTTSAYMTGMAQQTGNVAIYPLKDSENDLVEVDSSMSYQPLATILEASRIEKNKATGLVVTVEFPHATPADCSAHHYSRGRYNQIAPQMVYQDLDVMFGGGISLITDDMKQHFSDKNIAYYADDINSFHKHTNGKIWALWCDRHMPYDLDRDTQIPSLQEMTEKAIDILSKNENGFFLMVEGSKVDWAAHANDAVGCITEYLAFDKAVKSALDFAQKEGNTTVIVVPDHGNSGFTTGRRDLRSYDKASITQLFGNISKYKKTSEGLEKILLKESPDKFKTLIKEYTDIDITDDELSALINSENYKPENYMKVSDGKNMTSKLVEIMNKRTYFGFTSGGHTAEEVFLVAYHPQGDIPIGMNTNIEINHYLSDVIGLEKRLPELTKEIFVKHTEVFKGLTYSINKTNSDFPILIIKQGKKTLEIPAFKSIAYFNKKVVDIGSVAVYIDKNDMFYIPAKMVELFNN</sequence>
<dbReference type="PRINTS" id="PR00113">
    <property type="entry name" value="ALKPHPHTASE"/>
</dbReference>
<dbReference type="SUPFAM" id="SSF53649">
    <property type="entry name" value="Alkaline phosphatase-like"/>
    <property type="match status" value="1"/>
</dbReference>
<evidence type="ECO:0000256" key="1">
    <source>
        <dbReference type="ARBA" id="ARBA00022553"/>
    </source>
</evidence>
<dbReference type="PANTHER" id="PTHR11596">
    <property type="entry name" value="ALKALINE PHOSPHATASE"/>
    <property type="match status" value="1"/>
</dbReference>
<dbReference type="EMBL" id="SNRY01000042">
    <property type="protein sequence ID" value="KAA6349662.1"/>
    <property type="molecule type" value="Genomic_DNA"/>
</dbReference>
<dbReference type="EC" id="3.1.3.1" evidence="2"/>
<evidence type="ECO:0000313" key="2">
    <source>
        <dbReference type="EMBL" id="KAA6349662.1"/>
    </source>
</evidence>
<proteinExistence type="predicted"/>
<comment type="caution">
    <text evidence="2">The sequence shown here is derived from an EMBL/GenBank/DDBJ whole genome shotgun (WGS) entry which is preliminary data.</text>
</comment>
<keyword evidence="1" id="KW-0597">Phosphoprotein</keyword>
<dbReference type="InterPro" id="IPR017850">
    <property type="entry name" value="Alkaline_phosphatase_core_sf"/>
</dbReference>
<dbReference type="AlphaFoldDB" id="A0A5J4SV37"/>
<gene>
    <name evidence="2" type="ORF">EZS27_002900</name>
</gene>
<dbReference type="CDD" id="cd16012">
    <property type="entry name" value="ALP"/>
    <property type="match status" value="1"/>
</dbReference>
<dbReference type="Gene3D" id="1.10.60.40">
    <property type="match status" value="1"/>
</dbReference>
<dbReference type="SMART" id="SM00098">
    <property type="entry name" value="alkPPc"/>
    <property type="match status" value="1"/>
</dbReference>
<reference evidence="2" key="1">
    <citation type="submission" date="2019-03" db="EMBL/GenBank/DDBJ databases">
        <title>Single cell metagenomics reveals metabolic interactions within the superorganism composed of flagellate Streblomastix strix and complex community of Bacteroidetes bacteria on its surface.</title>
        <authorList>
            <person name="Treitli S.C."/>
            <person name="Kolisko M."/>
            <person name="Husnik F."/>
            <person name="Keeling P."/>
            <person name="Hampl V."/>
        </authorList>
    </citation>
    <scope>NUCLEOTIDE SEQUENCE</scope>
    <source>
        <strain evidence="2">STM</strain>
    </source>
</reference>
<dbReference type="InterPro" id="IPR001952">
    <property type="entry name" value="Alkaline_phosphatase"/>
</dbReference>
<protein>
    <submittedName>
        <fullName evidence="2">Alkaline phosphatase</fullName>
        <ecNumber evidence="2">3.1.3.1</ecNumber>
    </submittedName>
</protein>
<name>A0A5J4SV37_9ZZZZ</name>
<dbReference type="PANTHER" id="PTHR11596:SF5">
    <property type="entry name" value="ALKALINE PHOSPHATASE"/>
    <property type="match status" value="1"/>
</dbReference>
<organism evidence="2">
    <name type="scientific">termite gut metagenome</name>
    <dbReference type="NCBI Taxonomy" id="433724"/>
    <lineage>
        <taxon>unclassified sequences</taxon>
        <taxon>metagenomes</taxon>
        <taxon>organismal metagenomes</taxon>
    </lineage>
</organism>
<accession>A0A5J4SV37</accession>
<keyword evidence="2" id="KW-0378">Hydrolase</keyword>
<dbReference type="Pfam" id="PF00245">
    <property type="entry name" value="Alk_phosphatase"/>
    <property type="match status" value="1"/>
</dbReference>
<dbReference type="Gene3D" id="3.40.720.10">
    <property type="entry name" value="Alkaline Phosphatase, subunit A"/>
    <property type="match status" value="1"/>
</dbReference>